<dbReference type="EMBL" id="CP034073">
    <property type="protein sequence ID" value="AZG34407.1"/>
    <property type="molecule type" value="Genomic_DNA"/>
</dbReference>
<evidence type="ECO:0000313" key="6">
    <source>
        <dbReference type="EMBL" id="AZG34407.1"/>
    </source>
</evidence>
<comment type="similarity">
    <text evidence="1">Belongs to the Gfa family.</text>
</comment>
<sequence length="138" mass="15324">MSDVKNSSGSCLCGTVKFAAQSGNSVGVCHCSMCRKWNGGPQMAVYCGDSVSFENEQSISVYKSSEWAERGFCKNCGSHLFYRLQGNQHMILAGAFNNNEYFIVENQYFIDDKPSFYRFENETVNLTGAETAEKMGLS</sequence>
<organism evidence="7 9">
    <name type="scientific">Shewanella psychromarinicola</name>
    <dbReference type="NCBI Taxonomy" id="2487742"/>
    <lineage>
        <taxon>Bacteria</taxon>
        <taxon>Pseudomonadati</taxon>
        <taxon>Pseudomonadota</taxon>
        <taxon>Gammaproteobacteria</taxon>
        <taxon>Alteromonadales</taxon>
        <taxon>Shewanellaceae</taxon>
        <taxon>Shewanella</taxon>
    </lineage>
</organism>
<dbReference type="AlphaFoldDB" id="A0A3N4E601"/>
<dbReference type="PANTHER" id="PTHR33337:SF40">
    <property type="entry name" value="CENP-V_GFA DOMAIN-CONTAINING PROTEIN-RELATED"/>
    <property type="match status" value="1"/>
</dbReference>
<protein>
    <submittedName>
        <fullName evidence="7">GFA family protein</fullName>
    </submittedName>
</protein>
<evidence type="ECO:0000313" key="9">
    <source>
        <dbReference type="Proteomes" id="UP000278855"/>
    </source>
</evidence>
<dbReference type="Pfam" id="PF04828">
    <property type="entry name" value="GFA"/>
    <property type="match status" value="1"/>
</dbReference>
<dbReference type="GO" id="GO:0046872">
    <property type="term" value="F:metal ion binding"/>
    <property type="evidence" value="ECO:0007669"/>
    <property type="project" value="UniProtKB-KW"/>
</dbReference>
<evidence type="ECO:0000256" key="1">
    <source>
        <dbReference type="ARBA" id="ARBA00005495"/>
    </source>
</evidence>
<evidence type="ECO:0000256" key="4">
    <source>
        <dbReference type="ARBA" id="ARBA00023239"/>
    </source>
</evidence>
<accession>A0A3N4E601</accession>
<feature type="domain" description="CENP-V/GFA" evidence="5">
    <location>
        <begin position="7"/>
        <end position="102"/>
    </location>
</feature>
<dbReference type="KEGG" id="spsr:EGC80_05335"/>
<dbReference type="RefSeq" id="WP_124012965.1">
    <property type="nucleotide sequence ID" value="NZ_CP034073.1"/>
</dbReference>
<reference evidence="6 8" key="1">
    <citation type="submission" date="2018-11" db="EMBL/GenBank/DDBJ databases">
        <title>Shewanella sp. M2.</title>
        <authorList>
            <person name="Hwang Y.J."/>
            <person name="Hwang C.Y."/>
        </authorList>
    </citation>
    <scope>NUCLEOTIDE SEQUENCE [LARGE SCALE GENOMIC DNA]</scope>
    <source>
        <strain evidence="6 8">M2</strain>
    </source>
</reference>
<proteinExistence type="inferred from homology"/>
<dbReference type="PANTHER" id="PTHR33337">
    <property type="entry name" value="GFA DOMAIN-CONTAINING PROTEIN"/>
    <property type="match status" value="1"/>
</dbReference>
<keyword evidence="8" id="KW-1185">Reference proteome</keyword>
<keyword evidence="4" id="KW-0456">Lyase</keyword>
<dbReference type="GO" id="GO:0016846">
    <property type="term" value="F:carbon-sulfur lyase activity"/>
    <property type="evidence" value="ECO:0007669"/>
    <property type="project" value="InterPro"/>
</dbReference>
<name>A0A3N4E601_9GAMM</name>
<dbReference type="Proteomes" id="UP000278855">
    <property type="component" value="Unassembled WGS sequence"/>
</dbReference>
<dbReference type="InterPro" id="IPR011057">
    <property type="entry name" value="Mss4-like_sf"/>
</dbReference>
<dbReference type="InterPro" id="IPR006913">
    <property type="entry name" value="CENP-V/GFA"/>
</dbReference>
<keyword evidence="3" id="KW-0862">Zinc</keyword>
<dbReference type="EMBL" id="RKKB01000003">
    <property type="protein sequence ID" value="RPA32506.1"/>
    <property type="molecule type" value="Genomic_DNA"/>
</dbReference>
<evidence type="ECO:0000313" key="8">
    <source>
        <dbReference type="Proteomes" id="UP000273778"/>
    </source>
</evidence>
<evidence type="ECO:0000256" key="3">
    <source>
        <dbReference type="ARBA" id="ARBA00022833"/>
    </source>
</evidence>
<dbReference type="PROSITE" id="PS51891">
    <property type="entry name" value="CENP_V_GFA"/>
    <property type="match status" value="1"/>
</dbReference>
<evidence type="ECO:0000256" key="2">
    <source>
        <dbReference type="ARBA" id="ARBA00022723"/>
    </source>
</evidence>
<dbReference type="Proteomes" id="UP000273778">
    <property type="component" value="Chromosome"/>
</dbReference>
<reference evidence="9" key="2">
    <citation type="submission" date="2018-11" db="EMBL/GenBank/DDBJ databases">
        <title>Shewanella sp. R106.</title>
        <authorList>
            <person name="Hwang Y.J."/>
            <person name="Hwang C.Y."/>
        </authorList>
    </citation>
    <scope>NUCLEOTIDE SEQUENCE [LARGE SCALE GENOMIC DNA]</scope>
    <source>
        <strain evidence="9">R106</strain>
    </source>
</reference>
<keyword evidence="2" id="KW-0479">Metal-binding</keyword>
<evidence type="ECO:0000313" key="7">
    <source>
        <dbReference type="EMBL" id="RPA32506.1"/>
    </source>
</evidence>
<gene>
    <name evidence="7" type="ORF">EGC77_11955</name>
    <name evidence="6" type="ORF">EGC80_05335</name>
</gene>
<reference evidence="7" key="3">
    <citation type="submission" date="2018-11" db="EMBL/GenBank/DDBJ databases">
        <authorList>
            <person name="Hwang Y.J."/>
            <person name="Hwang C.Y."/>
        </authorList>
    </citation>
    <scope>NUCLEOTIDE SEQUENCE</scope>
    <source>
        <strain evidence="7">R106</strain>
    </source>
</reference>
<dbReference type="Gene3D" id="3.90.1590.10">
    <property type="entry name" value="glutathione-dependent formaldehyde- activating enzyme (gfa)"/>
    <property type="match status" value="1"/>
</dbReference>
<evidence type="ECO:0000259" key="5">
    <source>
        <dbReference type="PROSITE" id="PS51891"/>
    </source>
</evidence>
<dbReference type="SUPFAM" id="SSF51316">
    <property type="entry name" value="Mss4-like"/>
    <property type="match status" value="1"/>
</dbReference>
<dbReference type="OrthoDB" id="4188830at2"/>